<evidence type="ECO:0000256" key="1">
    <source>
        <dbReference type="SAM" id="MobiDB-lite"/>
    </source>
</evidence>
<evidence type="ECO:0000313" key="3">
    <source>
        <dbReference type="Proteomes" id="UP001341281"/>
    </source>
</evidence>
<reference evidence="2 3" key="1">
    <citation type="submission" date="2024-02" db="EMBL/GenBank/DDBJ databases">
        <title>High-quality chromosome-scale genome assembly of Pensacola bahiagrass (Paspalum notatum Flugge var. saurae).</title>
        <authorList>
            <person name="Vega J.M."/>
            <person name="Podio M."/>
            <person name="Orjuela J."/>
            <person name="Siena L.A."/>
            <person name="Pessino S.C."/>
            <person name="Combes M.C."/>
            <person name="Mariac C."/>
            <person name="Albertini E."/>
            <person name="Pupilli F."/>
            <person name="Ortiz J.P.A."/>
            <person name="Leblanc O."/>
        </authorList>
    </citation>
    <scope>NUCLEOTIDE SEQUENCE [LARGE SCALE GENOMIC DNA]</scope>
    <source>
        <strain evidence="2">R1</strain>
        <tissue evidence="2">Leaf</tissue>
    </source>
</reference>
<proteinExistence type="predicted"/>
<organism evidence="2 3">
    <name type="scientific">Paspalum notatum var. saurae</name>
    <dbReference type="NCBI Taxonomy" id="547442"/>
    <lineage>
        <taxon>Eukaryota</taxon>
        <taxon>Viridiplantae</taxon>
        <taxon>Streptophyta</taxon>
        <taxon>Embryophyta</taxon>
        <taxon>Tracheophyta</taxon>
        <taxon>Spermatophyta</taxon>
        <taxon>Magnoliopsida</taxon>
        <taxon>Liliopsida</taxon>
        <taxon>Poales</taxon>
        <taxon>Poaceae</taxon>
        <taxon>PACMAD clade</taxon>
        <taxon>Panicoideae</taxon>
        <taxon>Andropogonodae</taxon>
        <taxon>Paspaleae</taxon>
        <taxon>Paspalinae</taxon>
        <taxon>Paspalum</taxon>
    </lineage>
</organism>
<gene>
    <name evidence="2" type="ORF">U9M48_037988</name>
</gene>
<name>A0AAQ3UGR0_PASNO</name>
<dbReference type="AlphaFoldDB" id="A0AAQ3UGR0"/>
<dbReference type="EMBL" id="CP144753">
    <property type="protein sequence ID" value="WVZ91875.1"/>
    <property type="molecule type" value="Genomic_DNA"/>
</dbReference>
<protein>
    <submittedName>
        <fullName evidence="2">Uncharacterized protein</fullName>
    </submittedName>
</protein>
<keyword evidence="3" id="KW-1185">Reference proteome</keyword>
<accession>A0AAQ3UGR0</accession>
<sequence>MELTSQNNLPILPHTLSDPASSSDLRAAAELPIRRALPLIWAALVSCRWRRCNCIGGVASIRIVGFPHGSSCSSRRLQQVPRSR</sequence>
<evidence type="ECO:0000313" key="2">
    <source>
        <dbReference type="EMBL" id="WVZ91875.1"/>
    </source>
</evidence>
<dbReference type="Proteomes" id="UP001341281">
    <property type="component" value="Chromosome 09"/>
</dbReference>
<feature type="region of interest" description="Disordered" evidence="1">
    <location>
        <begin position="1"/>
        <end position="21"/>
    </location>
</feature>